<keyword evidence="1" id="KW-0472">Membrane</keyword>
<keyword evidence="1" id="KW-0812">Transmembrane</keyword>
<keyword evidence="3" id="KW-1185">Reference proteome</keyword>
<name>A0ABY6M265_9FLAO</name>
<keyword evidence="1" id="KW-1133">Transmembrane helix</keyword>
<feature type="transmembrane region" description="Helical" evidence="1">
    <location>
        <begin position="6"/>
        <end position="23"/>
    </location>
</feature>
<organism evidence="2 3">
    <name type="scientific">Flavobacterium agricola</name>
    <dbReference type="NCBI Taxonomy" id="2870839"/>
    <lineage>
        <taxon>Bacteria</taxon>
        <taxon>Pseudomonadati</taxon>
        <taxon>Bacteroidota</taxon>
        <taxon>Flavobacteriia</taxon>
        <taxon>Flavobacteriales</taxon>
        <taxon>Flavobacteriaceae</taxon>
        <taxon>Flavobacterium</taxon>
    </lineage>
</organism>
<reference evidence="2" key="1">
    <citation type="submission" date="2021-08" db="EMBL/GenBank/DDBJ databases">
        <title>Flavobacterium sp. strain CC-SYL302.</title>
        <authorList>
            <person name="Lin S.-Y."/>
            <person name="Lee T.-H."/>
            <person name="Young C.-C."/>
        </authorList>
    </citation>
    <scope>NUCLEOTIDE SEQUENCE</scope>
    <source>
        <strain evidence="2">CC-SYL302</strain>
    </source>
</reference>
<accession>A0ABY6M265</accession>
<evidence type="ECO:0000313" key="3">
    <source>
        <dbReference type="Proteomes" id="UP001163328"/>
    </source>
</evidence>
<gene>
    <name evidence="2" type="ORF">K5I29_12920</name>
</gene>
<proteinExistence type="predicted"/>
<dbReference type="EMBL" id="CP081495">
    <property type="protein sequence ID" value="UYW02659.1"/>
    <property type="molecule type" value="Genomic_DNA"/>
</dbReference>
<sequence length="67" mass="7886">MKVAQIIPYVYLVLAVLFIYDAVDKYLTDQNYILSVAFAAVGIFMFFFRLRFLKKLKEEQQQGSKNK</sequence>
<dbReference type="Proteomes" id="UP001163328">
    <property type="component" value="Chromosome"/>
</dbReference>
<feature type="transmembrane region" description="Helical" evidence="1">
    <location>
        <begin position="32"/>
        <end position="50"/>
    </location>
</feature>
<evidence type="ECO:0000313" key="2">
    <source>
        <dbReference type="EMBL" id="UYW02659.1"/>
    </source>
</evidence>
<evidence type="ECO:0000256" key="1">
    <source>
        <dbReference type="SAM" id="Phobius"/>
    </source>
</evidence>
<protein>
    <submittedName>
        <fullName evidence="2">Uncharacterized protein</fullName>
    </submittedName>
</protein>